<dbReference type="PANTHER" id="PTHR44830:SF1">
    <property type="entry name" value="TR-TYPE G DOMAIN-CONTAINING PROTEIN"/>
    <property type="match status" value="1"/>
</dbReference>
<evidence type="ECO:0000313" key="6">
    <source>
        <dbReference type="Proteomes" id="UP001370490"/>
    </source>
</evidence>
<proteinExistence type="predicted"/>
<dbReference type="GO" id="GO:0003746">
    <property type="term" value="F:translation elongation factor activity"/>
    <property type="evidence" value="ECO:0007669"/>
    <property type="project" value="UniProtKB-KW"/>
</dbReference>
<evidence type="ECO:0000259" key="4">
    <source>
        <dbReference type="Pfam" id="PF22594"/>
    </source>
</evidence>
<dbReference type="InterPro" id="IPR004161">
    <property type="entry name" value="EFTu-like_2"/>
</dbReference>
<keyword evidence="6" id="KW-1185">Reference proteome</keyword>
<keyword evidence="1" id="KW-0547">Nucleotide-binding</keyword>
<dbReference type="Proteomes" id="UP001370490">
    <property type="component" value="Unassembled WGS sequence"/>
</dbReference>
<dbReference type="Pfam" id="PF22594">
    <property type="entry name" value="GTP-eEF1A_C"/>
    <property type="match status" value="1"/>
</dbReference>
<comment type="caution">
    <text evidence="5">The sequence shown here is derived from an EMBL/GenBank/DDBJ whole genome shotgun (WGS) entry which is preliminary data.</text>
</comment>
<evidence type="ECO:0000256" key="2">
    <source>
        <dbReference type="ARBA" id="ARBA00023134"/>
    </source>
</evidence>
<feature type="domain" description="Translation elongation factor EFTu-like" evidence="3">
    <location>
        <begin position="37"/>
        <end position="100"/>
    </location>
</feature>
<dbReference type="AlphaFoldDB" id="A0AAN8Z1K3"/>
<accession>A0AAN8Z1K3</accession>
<reference evidence="5 6" key="1">
    <citation type="submission" date="2023-12" db="EMBL/GenBank/DDBJ databases">
        <title>A high-quality genome assembly for Dillenia turbinata (Dilleniales).</title>
        <authorList>
            <person name="Chanderbali A."/>
        </authorList>
    </citation>
    <scope>NUCLEOTIDE SEQUENCE [LARGE SCALE GENOMIC DNA]</scope>
    <source>
        <strain evidence="5">LSX21</strain>
        <tissue evidence="5">Leaf</tissue>
    </source>
</reference>
<protein>
    <submittedName>
        <fullName evidence="5">Translation elongation factor EFTu/EF1A, C-terminal</fullName>
    </submittedName>
</protein>
<dbReference type="Pfam" id="PF03144">
    <property type="entry name" value="GTP_EFTU_D2"/>
    <property type="match status" value="1"/>
</dbReference>
<dbReference type="Gene3D" id="2.40.30.10">
    <property type="entry name" value="Translation factors"/>
    <property type="match status" value="1"/>
</dbReference>
<keyword evidence="2" id="KW-0342">GTP-binding</keyword>
<dbReference type="GO" id="GO:0005525">
    <property type="term" value="F:GTP binding"/>
    <property type="evidence" value="ECO:0007669"/>
    <property type="project" value="UniProtKB-KW"/>
</dbReference>
<gene>
    <name evidence="5" type="ORF">RJ641_014859</name>
</gene>
<sequence length="187" mass="20901">MDATTPKYSKARYDEIVKEVSLYLKKVDFNTEKILFVPMGHVETGVLKRGMVVTFGPSGLTTEVKSIKMHRKALQEALPSDSVGFNVKNATVKDLKCGYVASDSKNDPAKEATNFTSQAIWFEKEPKFLKNGDTGFVKMVPTKPIVVETFFKYPSLGRFVVRDMRQMVVVGVIKQVEKKDPTGAKIT</sequence>
<dbReference type="PANTHER" id="PTHR44830">
    <property type="entry name" value="ELONGATION FACTOR 1 ALPHA"/>
    <property type="match status" value="1"/>
</dbReference>
<evidence type="ECO:0000313" key="5">
    <source>
        <dbReference type="EMBL" id="KAK6921181.1"/>
    </source>
</evidence>
<dbReference type="EMBL" id="JBAMMX010000020">
    <property type="protein sequence ID" value="KAK6921181.1"/>
    <property type="molecule type" value="Genomic_DNA"/>
</dbReference>
<dbReference type="InterPro" id="IPR009001">
    <property type="entry name" value="Transl_elong_EF1A/Init_IF2_C"/>
</dbReference>
<feature type="domain" description="GTP-eEF1A C-terminal" evidence="4">
    <location>
        <begin position="123"/>
        <end position="174"/>
    </location>
</feature>
<name>A0AAN8Z1K3_9MAGN</name>
<dbReference type="InterPro" id="IPR009000">
    <property type="entry name" value="Transl_B-barrel_sf"/>
</dbReference>
<evidence type="ECO:0000259" key="3">
    <source>
        <dbReference type="Pfam" id="PF03144"/>
    </source>
</evidence>
<organism evidence="5 6">
    <name type="scientific">Dillenia turbinata</name>
    <dbReference type="NCBI Taxonomy" id="194707"/>
    <lineage>
        <taxon>Eukaryota</taxon>
        <taxon>Viridiplantae</taxon>
        <taxon>Streptophyta</taxon>
        <taxon>Embryophyta</taxon>
        <taxon>Tracheophyta</taxon>
        <taxon>Spermatophyta</taxon>
        <taxon>Magnoliopsida</taxon>
        <taxon>eudicotyledons</taxon>
        <taxon>Gunneridae</taxon>
        <taxon>Pentapetalae</taxon>
        <taxon>Dilleniales</taxon>
        <taxon>Dilleniaceae</taxon>
        <taxon>Dillenia</taxon>
    </lineage>
</organism>
<keyword evidence="5" id="KW-0648">Protein biosynthesis</keyword>
<keyword evidence="5" id="KW-0251">Elongation factor</keyword>
<dbReference type="SUPFAM" id="SSF50447">
    <property type="entry name" value="Translation proteins"/>
    <property type="match status" value="1"/>
</dbReference>
<evidence type="ECO:0000256" key="1">
    <source>
        <dbReference type="ARBA" id="ARBA00022741"/>
    </source>
</evidence>
<dbReference type="SUPFAM" id="SSF50465">
    <property type="entry name" value="EF-Tu/eEF-1alpha/eIF2-gamma C-terminal domain"/>
    <property type="match status" value="1"/>
</dbReference>
<dbReference type="InterPro" id="IPR054696">
    <property type="entry name" value="GTP-eEF1A_C"/>
</dbReference>